<organism evidence="2 3">
    <name type="scientific">Gigaspora rosea</name>
    <dbReference type="NCBI Taxonomy" id="44941"/>
    <lineage>
        <taxon>Eukaryota</taxon>
        <taxon>Fungi</taxon>
        <taxon>Fungi incertae sedis</taxon>
        <taxon>Mucoromycota</taxon>
        <taxon>Glomeromycotina</taxon>
        <taxon>Glomeromycetes</taxon>
        <taxon>Diversisporales</taxon>
        <taxon>Gigasporaceae</taxon>
        <taxon>Gigaspora</taxon>
    </lineage>
</organism>
<evidence type="ECO:0000256" key="1">
    <source>
        <dbReference type="SAM" id="MobiDB-lite"/>
    </source>
</evidence>
<feature type="compositionally biased region" description="Basic and acidic residues" evidence="1">
    <location>
        <begin position="1"/>
        <end position="13"/>
    </location>
</feature>
<keyword evidence="3" id="KW-1185">Reference proteome</keyword>
<evidence type="ECO:0000313" key="3">
    <source>
        <dbReference type="Proteomes" id="UP000266673"/>
    </source>
</evidence>
<name>A0A397V3A2_9GLOM</name>
<evidence type="ECO:0000313" key="2">
    <source>
        <dbReference type="EMBL" id="RIB13786.1"/>
    </source>
</evidence>
<gene>
    <name evidence="2" type="ORF">C2G38_2196894</name>
</gene>
<sequence>MEQQEKKKKETGTRKRKATKTAKEAKNGKIIQRPTDKKSAETQLTTKNSESIHQKMMNLLKEPTENRQRTLNESTENR</sequence>
<comment type="caution">
    <text evidence="2">The sequence shown here is derived from an EMBL/GenBank/DDBJ whole genome shotgun (WGS) entry which is preliminary data.</text>
</comment>
<dbReference type="Proteomes" id="UP000266673">
    <property type="component" value="Unassembled WGS sequence"/>
</dbReference>
<accession>A0A397V3A2</accession>
<protein>
    <submittedName>
        <fullName evidence="2">Uncharacterized protein</fullName>
    </submittedName>
</protein>
<reference evidence="2 3" key="1">
    <citation type="submission" date="2018-06" db="EMBL/GenBank/DDBJ databases">
        <title>Comparative genomics reveals the genomic features of Rhizophagus irregularis, R. cerebriforme, R. diaphanum and Gigaspora rosea, and their symbiotic lifestyle signature.</title>
        <authorList>
            <person name="Morin E."/>
            <person name="San Clemente H."/>
            <person name="Chen E.C.H."/>
            <person name="De La Providencia I."/>
            <person name="Hainaut M."/>
            <person name="Kuo A."/>
            <person name="Kohler A."/>
            <person name="Murat C."/>
            <person name="Tang N."/>
            <person name="Roy S."/>
            <person name="Loubradou J."/>
            <person name="Henrissat B."/>
            <person name="Grigoriev I.V."/>
            <person name="Corradi N."/>
            <person name="Roux C."/>
            <person name="Martin F.M."/>
        </authorList>
    </citation>
    <scope>NUCLEOTIDE SEQUENCE [LARGE SCALE GENOMIC DNA]</scope>
    <source>
        <strain evidence="2 3">DAOM 194757</strain>
    </source>
</reference>
<feature type="compositionally biased region" description="Polar residues" evidence="1">
    <location>
        <begin position="41"/>
        <end position="51"/>
    </location>
</feature>
<proteinExistence type="predicted"/>
<feature type="compositionally biased region" description="Basic and acidic residues" evidence="1">
    <location>
        <begin position="62"/>
        <end position="78"/>
    </location>
</feature>
<feature type="region of interest" description="Disordered" evidence="1">
    <location>
        <begin position="1"/>
        <end position="78"/>
    </location>
</feature>
<dbReference type="AlphaFoldDB" id="A0A397V3A2"/>
<dbReference type="EMBL" id="QKWP01000891">
    <property type="protein sequence ID" value="RIB13786.1"/>
    <property type="molecule type" value="Genomic_DNA"/>
</dbReference>